<dbReference type="EMBL" id="CP035544">
    <property type="protein sequence ID" value="QBA63957.1"/>
    <property type="molecule type" value="Genomic_DNA"/>
</dbReference>
<evidence type="ECO:0000313" key="3">
    <source>
        <dbReference type="Proteomes" id="UP000290889"/>
    </source>
</evidence>
<dbReference type="RefSeq" id="WP_129603440.1">
    <property type="nucleotide sequence ID" value="NZ_CP035544.1"/>
</dbReference>
<evidence type="ECO:0000313" key="2">
    <source>
        <dbReference type="EMBL" id="QBA63957.1"/>
    </source>
</evidence>
<dbReference type="AlphaFoldDB" id="A0A411E8Q7"/>
<dbReference type="PROSITE" id="PS51257">
    <property type="entry name" value="PROKAR_LIPOPROTEIN"/>
    <property type="match status" value="1"/>
</dbReference>
<keyword evidence="3" id="KW-1185">Reference proteome</keyword>
<dbReference type="OrthoDB" id="9814425at2"/>
<feature type="chain" id="PRO_5019199521" description="DUF4440 domain-containing protein" evidence="1">
    <location>
        <begin position="22"/>
        <end position="159"/>
    </location>
</feature>
<evidence type="ECO:0008006" key="4">
    <source>
        <dbReference type="Google" id="ProtNLM"/>
    </source>
</evidence>
<accession>A0A411E8Q7</accession>
<protein>
    <recommendedName>
        <fullName evidence="4">DUF4440 domain-containing protein</fullName>
    </recommendedName>
</protein>
<keyword evidence="1" id="KW-0732">Signal</keyword>
<evidence type="ECO:0000256" key="1">
    <source>
        <dbReference type="SAM" id="SignalP"/>
    </source>
</evidence>
<name>A0A411E8Q7_9FLAO</name>
<dbReference type="SUPFAM" id="SSF54427">
    <property type="entry name" value="NTF2-like"/>
    <property type="match status" value="1"/>
</dbReference>
<dbReference type="Proteomes" id="UP000290889">
    <property type="component" value="Chromosome"/>
</dbReference>
<gene>
    <name evidence="2" type="ORF">EQY75_05045</name>
</gene>
<sequence>MKGKIILISALILSTISCVNKAESAKEISIENNNNSNFDLEAATKIVEQRSKEFEDALKIGDSIAVGDIYTLDTKIIGAYSGRDNIVKEVYEMTRDSITGIKFRIINLWGNENIIIEDAYVEFFHSDGTPRSKGECLLVWKKEKDNWRIFRDVYKPEKK</sequence>
<proteinExistence type="predicted"/>
<dbReference type="Gene3D" id="3.10.450.50">
    <property type="match status" value="1"/>
</dbReference>
<dbReference type="KEGG" id="mur:EQY75_05045"/>
<organism evidence="2 3">
    <name type="scientific">Muriicola soli</name>
    <dbReference type="NCBI Taxonomy" id="2507538"/>
    <lineage>
        <taxon>Bacteria</taxon>
        <taxon>Pseudomonadati</taxon>
        <taxon>Bacteroidota</taxon>
        <taxon>Flavobacteriia</taxon>
        <taxon>Flavobacteriales</taxon>
        <taxon>Flavobacteriaceae</taxon>
        <taxon>Muriicola</taxon>
    </lineage>
</organism>
<reference evidence="2 3" key="1">
    <citation type="submission" date="2019-01" db="EMBL/GenBank/DDBJ databases">
        <title>Muriicola soli sp. nov., isolated from soil.</title>
        <authorList>
            <person name="Kang H.J."/>
            <person name="Kim S.B."/>
        </authorList>
    </citation>
    <scope>NUCLEOTIDE SEQUENCE [LARGE SCALE GENOMIC DNA]</scope>
    <source>
        <strain evidence="2 3">MMS17-SY002</strain>
    </source>
</reference>
<feature type="signal peptide" evidence="1">
    <location>
        <begin position="1"/>
        <end position="21"/>
    </location>
</feature>
<dbReference type="InterPro" id="IPR032710">
    <property type="entry name" value="NTF2-like_dom_sf"/>
</dbReference>